<sequence length="69" mass="7372">MATSFVENGALRGTSVAGAHDLAGWLASSIPTPRVCLAARSKFQVFAQISVAKFAKRRKKHIFSLPPSS</sequence>
<gene>
    <name evidence="1" type="ORF">CSSPTR1EN2_LOCUS6680</name>
</gene>
<reference evidence="1" key="1">
    <citation type="submission" date="2024-02" db="EMBL/GenBank/DDBJ databases">
        <authorList>
            <consortium name="ELIXIR-Norway"/>
            <consortium name="Elixir Norway"/>
        </authorList>
    </citation>
    <scope>NUCLEOTIDE SEQUENCE</scope>
</reference>
<evidence type="ECO:0000313" key="2">
    <source>
        <dbReference type="Proteomes" id="UP001497512"/>
    </source>
</evidence>
<protein>
    <submittedName>
        <fullName evidence="1">Uncharacterized protein</fullName>
    </submittedName>
</protein>
<evidence type="ECO:0000313" key="1">
    <source>
        <dbReference type="EMBL" id="CAK9203025.1"/>
    </source>
</evidence>
<accession>A0ABP0TR81</accession>
<keyword evidence="2" id="KW-1185">Reference proteome</keyword>
<dbReference type="Proteomes" id="UP001497512">
    <property type="component" value="Chromosome 14"/>
</dbReference>
<name>A0ABP0TR81_9BRYO</name>
<organism evidence="1 2">
    <name type="scientific">Sphagnum troendelagicum</name>
    <dbReference type="NCBI Taxonomy" id="128251"/>
    <lineage>
        <taxon>Eukaryota</taxon>
        <taxon>Viridiplantae</taxon>
        <taxon>Streptophyta</taxon>
        <taxon>Embryophyta</taxon>
        <taxon>Bryophyta</taxon>
        <taxon>Sphagnophytina</taxon>
        <taxon>Sphagnopsida</taxon>
        <taxon>Sphagnales</taxon>
        <taxon>Sphagnaceae</taxon>
        <taxon>Sphagnum</taxon>
    </lineage>
</organism>
<proteinExistence type="predicted"/>
<dbReference type="EMBL" id="OZ019906">
    <property type="protein sequence ID" value="CAK9203025.1"/>
    <property type="molecule type" value="Genomic_DNA"/>
</dbReference>